<protein>
    <submittedName>
        <fullName evidence="2">Methyltransferase like 27</fullName>
    </submittedName>
</protein>
<evidence type="ECO:0000313" key="3">
    <source>
        <dbReference type="Proteomes" id="UP000472241"/>
    </source>
</evidence>
<dbReference type="Ensembl" id="ENSLCNT00005036194.1">
    <property type="protein sequence ID" value="ENSLCNP00005032417.1"/>
    <property type="gene ID" value="ENSLCNG00005021093.1"/>
</dbReference>
<sequence length="149" mass="15900">MSSLRPQGAPLPQALNSRCYSLALCVFSVTACEMGLGGRGGNGRNCSVPRTPRLCPHRRMAQEEGGSLSEVRARVGASHGITDLGHKLHFYDRWAPDYDQDVAALQYRAPRLAVDCLTQALPGPPHAALILDVACGTGLVAAEGPSMRY</sequence>
<dbReference type="Gene3D" id="3.40.50.150">
    <property type="entry name" value="Vaccinia Virus protein VP39"/>
    <property type="match status" value="1"/>
</dbReference>
<dbReference type="InterPro" id="IPR029063">
    <property type="entry name" value="SAM-dependent_MTases_sf"/>
</dbReference>
<accession>A0A667I013</accession>
<gene>
    <name evidence="2" type="primary">METTL27</name>
</gene>
<dbReference type="Proteomes" id="UP000472241">
    <property type="component" value="Unplaced"/>
</dbReference>
<reference evidence="2" key="2">
    <citation type="submission" date="2025-09" db="UniProtKB">
        <authorList>
            <consortium name="Ensembl"/>
        </authorList>
    </citation>
    <scope>IDENTIFICATION</scope>
</reference>
<evidence type="ECO:0000313" key="2">
    <source>
        <dbReference type="Ensembl" id="ENSLCNP00005032417.1"/>
    </source>
</evidence>
<proteinExistence type="predicted"/>
<reference evidence="2" key="1">
    <citation type="submission" date="2025-08" db="UniProtKB">
        <authorList>
            <consortium name="Ensembl"/>
        </authorList>
    </citation>
    <scope>IDENTIFICATION</scope>
</reference>
<name>A0A667I013_LYNCA</name>
<organism evidence="2 3">
    <name type="scientific">Lynx canadensis</name>
    <name type="common">Canada lynx</name>
    <name type="synonym">Felis canadensis</name>
    <dbReference type="NCBI Taxonomy" id="61383"/>
    <lineage>
        <taxon>Eukaryota</taxon>
        <taxon>Metazoa</taxon>
        <taxon>Chordata</taxon>
        <taxon>Craniata</taxon>
        <taxon>Vertebrata</taxon>
        <taxon>Euteleostomi</taxon>
        <taxon>Mammalia</taxon>
        <taxon>Eutheria</taxon>
        <taxon>Laurasiatheria</taxon>
        <taxon>Carnivora</taxon>
        <taxon>Feliformia</taxon>
        <taxon>Felidae</taxon>
        <taxon>Felinae</taxon>
        <taxon>Lynx</taxon>
    </lineage>
</organism>
<dbReference type="AlphaFoldDB" id="A0A667I013"/>
<dbReference type="PROSITE" id="PS51257">
    <property type="entry name" value="PROKAR_LIPOPROTEIN"/>
    <property type="match status" value="1"/>
</dbReference>
<keyword evidence="3" id="KW-1185">Reference proteome</keyword>
<keyword evidence="1" id="KW-0007">Acetylation</keyword>
<evidence type="ECO:0000256" key="1">
    <source>
        <dbReference type="ARBA" id="ARBA00022990"/>
    </source>
</evidence>
<dbReference type="SUPFAM" id="SSF53335">
    <property type="entry name" value="S-adenosyl-L-methionine-dependent methyltransferases"/>
    <property type="match status" value="1"/>
</dbReference>